<gene>
    <name evidence="1" type="ORF">SNAT2548_LOCUS916</name>
</gene>
<evidence type="ECO:0008006" key="3">
    <source>
        <dbReference type="Google" id="ProtNLM"/>
    </source>
</evidence>
<dbReference type="SUPFAM" id="SSF53335">
    <property type="entry name" value="S-adenosyl-L-methionine-dependent methyltransferases"/>
    <property type="match status" value="1"/>
</dbReference>
<dbReference type="OrthoDB" id="407150at2759"/>
<dbReference type="EMBL" id="CAJNDS010000047">
    <property type="protein sequence ID" value="CAE6932780.1"/>
    <property type="molecule type" value="Genomic_DNA"/>
</dbReference>
<dbReference type="AlphaFoldDB" id="A0A812GK63"/>
<dbReference type="InterPro" id="IPR029063">
    <property type="entry name" value="SAM-dependent_MTases_sf"/>
</dbReference>
<evidence type="ECO:0000313" key="1">
    <source>
        <dbReference type="EMBL" id="CAE6932780.1"/>
    </source>
</evidence>
<sequence length="284" mass="32723">MWLGKPWTSILFGLRGRRCSFCCFCFLALWCSVFCAFMLSDTLLSFHRGGIWRAYFMPTPEMWDSIHRHGDSSSGGIWHYDKVKMEANHAVRYLMEKTYGTLLDVSCNVGFTLANLLRRHPRARHFGTDISRVMVDATKRNCPGCWATQFDLGRLQNTRSPRHLLRSAWQLEGPKEQLEELEVPETFDVILVSDVLIYISWAGIPPFFLRCHCCCSVFRSWALSSQRAFMQNIASLAKDEVVFSQHQNNIVVTTMMRELKVRFDEDRGVWRLPGTAKAANHTVA</sequence>
<proteinExistence type="predicted"/>
<keyword evidence="2" id="KW-1185">Reference proteome</keyword>
<dbReference type="Proteomes" id="UP000604046">
    <property type="component" value="Unassembled WGS sequence"/>
</dbReference>
<comment type="caution">
    <text evidence="1">The sequence shown here is derived from an EMBL/GenBank/DDBJ whole genome shotgun (WGS) entry which is preliminary data.</text>
</comment>
<name>A0A812GK63_9DINO</name>
<organism evidence="1 2">
    <name type="scientific">Symbiodinium natans</name>
    <dbReference type="NCBI Taxonomy" id="878477"/>
    <lineage>
        <taxon>Eukaryota</taxon>
        <taxon>Sar</taxon>
        <taxon>Alveolata</taxon>
        <taxon>Dinophyceae</taxon>
        <taxon>Suessiales</taxon>
        <taxon>Symbiodiniaceae</taxon>
        <taxon>Symbiodinium</taxon>
    </lineage>
</organism>
<accession>A0A812GK63</accession>
<dbReference type="CDD" id="cd02440">
    <property type="entry name" value="AdoMet_MTases"/>
    <property type="match status" value="1"/>
</dbReference>
<protein>
    <recommendedName>
        <fullName evidence="3">Methyltransferase domain-containing protein</fullName>
    </recommendedName>
</protein>
<dbReference type="Gene3D" id="3.40.50.150">
    <property type="entry name" value="Vaccinia Virus protein VP39"/>
    <property type="match status" value="1"/>
</dbReference>
<reference evidence="1" key="1">
    <citation type="submission" date="2021-02" db="EMBL/GenBank/DDBJ databases">
        <authorList>
            <person name="Dougan E. K."/>
            <person name="Rhodes N."/>
            <person name="Thang M."/>
            <person name="Chan C."/>
        </authorList>
    </citation>
    <scope>NUCLEOTIDE SEQUENCE</scope>
</reference>
<evidence type="ECO:0000313" key="2">
    <source>
        <dbReference type="Proteomes" id="UP000604046"/>
    </source>
</evidence>